<evidence type="ECO:0000256" key="3">
    <source>
        <dbReference type="SAM" id="SignalP"/>
    </source>
</evidence>
<comment type="caution">
    <text evidence="4">The sequence shown here is derived from an EMBL/GenBank/DDBJ whole genome shotgun (WGS) entry which is preliminary data.</text>
</comment>
<sequence length="507" mass="51427">MTVLVSQTRRGFSRVVAASVAGVLVAGSIALAAMPAHAIVPNFVADNGITYLLGDVAGEVTVVGYNQSSPKVVIPADVTFDAKTYLVTAIGNEAFWEDGLTEVVIGANVTAIGNGAFASNLLKIVDIPASVSTIGAYAFSNNYLATVSLHDGLTEINDEAFLDNELVLIDVPATVTRIGAEAFGMNALTSVTLHEGLTSIQNYAFWENPLTTLTVPASVKTLGRDLFYMNDGSLRVLTSVTFVGAAPTVVAAGGSDSSLGNVAGLTVHYLAEFEVDGGFTPGTWQGYNSVVDTIVSFNMGGHGSVDAQRLVPEALAVAPLLTAEGWVFGGWFSDAALTAKFNFAVAPTADVTVFAKWTAAVAATPSLVLDLGLAVGDAVAGKTVTVSGAGLKPSTAYDVVVRSTPATIAFGSADASGTFAGSGVIPAGLAAGAHTVTLSGTAADGTAVTRVAYFSINTAGVVTYLSYSEAQAVLAATGFDPAPLGFAALLLLLAGGAIVAGRRRSVA</sequence>
<feature type="signal peptide" evidence="3">
    <location>
        <begin position="1"/>
        <end position="38"/>
    </location>
</feature>
<evidence type="ECO:0000256" key="2">
    <source>
        <dbReference type="SAM" id="Phobius"/>
    </source>
</evidence>
<keyword evidence="2" id="KW-0472">Membrane</keyword>
<dbReference type="InterPro" id="IPR013378">
    <property type="entry name" value="InlB-like_B-rpt"/>
</dbReference>
<gene>
    <name evidence="4" type="ORF">E3O06_11530</name>
</gene>
<dbReference type="InterPro" id="IPR032675">
    <property type="entry name" value="LRR_dom_sf"/>
</dbReference>
<dbReference type="Gene3D" id="3.80.10.10">
    <property type="entry name" value="Ribonuclease Inhibitor"/>
    <property type="match status" value="1"/>
</dbReference>
<organism evidence="4 5">
    <name type="scientific">Cryobacterium glaciale</name>
    <dbReference type="NCBI Taxonomy" id="1259145"/>
    <lineage>
        <taxon>Bacteria</taxon>
        <taxon>Bacillati</taxon>
        <taxon>Actinomycetota</taxon>
        <taxon>Actinomycetes</taxon>
        <taxon>Micrococcales</taxon>
        <taxon>Microbacteriaceae</taxon>
        <taxon>Cryobacterium</taxon>
    </lineage>
</organism>
<dbReference type="GO" id="GO:0030313">
    <property type="term" value="C:cell envelope"/>
    <property type="evidence" value="ECO:0007669"/>
    <property type="project" value="UniProtKB-SubCell"/>
</dbReference>
<dbReference type="Gene3D" id="2.60.40.4270">
    <property type="entry name" value="Listeria-Bacteroides repeat domain"/>
    <property type="match status" value="1"/>
</dbReference>
<keyword evidence="5" id="KW-1185">Reference proteome</keyword>
<dbReference type="RefSeq" id="WP_134503536.1">
    <property type="nucleotide sequence ID" value="NZ_SOEY01000023.1"/>
</dbReference>
<dbReference type="InterPro" id="IPR053139">
    <property type="entry name" value="Surface_bspA-like"/>
</dbReference>
<feature type="chain" id="PRO_5020602780" description="Leucine-rich repeat domain-containing protein" evidence="3">
    <location>
        <begin position="39"/>
        <end position="507"/>
    </location>
</feature>
<feature type="transmembrane region" description="Helical" evidence="2">
    <location>
        <begin position="482"/>
        <end position="501"/>
    </location>
</feature>
<dbReference type="PANTHER" id="PTHR45661">
    <property type="entry name" value="SURFACE ANTIGEN"/>
    <property type="match status" value="1"/>
</dbReference>
<dbReference type="PANTHER" id="PTHR45661:SF3">
    <property type="entry name" value="IG-LIKE DOMAIN-CONTAINING PROTEIN"/>
    <property type="match status" value="1"/>
</dbReference>
<name>A0A4R8UW36_9MICO</name>
<dbReference type="AlphaFoldDB" id="A0A4R8UW36"/>
<dbReference type="NCBIfam" id="TIGR02543">
    <property type="entry name" value="List_Bact_rpt"/>
    <property type="match status" value="1"/>
</dbReference>
<keyword evidence="2" id="KW-1133">Transmembrane helix</keyword>
<dbReference type="OrthoDB" id="6380546at2"/>
<keyword evidence="3" id="KW-0732">Signal</keyword>
<dbReference type="EMBL" id="SOEY01000023">
    <property type="protein sequence ID" value="TFB71885.1"/>
    <property type="molecule type" value="Genomic_DNA"/>
</dbReference>
<dbReference type="Proteomes" id="UP000298173">
    <property type="component" value="Unassembled WGS sequence"/>
</dbReference>
<evidence type="ECO:0000313" key="4">
    <source>
        <dbReference type="EMBL" id="TFB71885.1"/>
    </source>
</evidence>
<dbReference type="Pfam" id="PF13306">
    <property type="entry name" value="LRR_5"/>
    <property type="match status" value="1"/>
</dbReference>
<dbReference type="InterPro" id="IPR026906">
    <property type="entry name" value="LRR_5"/>
</dbReference>
<proteinExistence type="predicted"/>
<dbReference type="InterPro" id="IPR042229">
    <property type="entry name" value="Listeria/Bacterioides_rpt_sf"/>
</dbReference>
<dbReference type="InterPro" id="IPR006311">
    <property type="entry name" value="TAT_signal"/>
</dbReference>
<comment type="subcellular location">
    <subcellularLocation>
        <location evidence="1">Cell envelope</location>
    </subcellularLocation>
</comment>
<evidence type="ECO:0000256" key="1">
    <source>
        <dbReference type="ARBA" id="ARBA00004196"/>
    </source>
</evidence>
<accession>A0A4R8UW36</accession>
<reference evidence="4 5" key="1">
    <citation type="submission" date="2019-03" db="EMBL/GenBank/DDBJ databases">
        <title>Genomics of glacier-inhabiting Cryobacterium strains.</title>
        <authorList>
            <person name="Liu Q."/>
            <person name="Xin Y.-H."/>
        </authorList>
    </citation>
    <scope>NUCLEOTIDE SEQUENCE [LARGE SCALE GENOMIC DNA]</scope>
    <source>
        <strain evidence="4 5">HLT2-23</strain>
    </source>
</reference>
<evidence type="ECO:0000313" key="5">
    <source>
        <dbReference type="Proteomes" id="UP000298173"/>
    </source>
</evidence>
<keyword evidence="2" id="KW-0812">Transmembrane</keyword>
<dbReference type="Pfam" id="PF09479">
    <property type="entry name" value="Flg_new"/>
    <property type="match status" value="1"/>
</dbReference>
<dbReference type="PROSITE" id="PS51318">
    <property type="entry name" value="TAT"/>
    <property type="match status" value="1"/>
</dbReference>
<evidence type="ECO:0008006" key="6">
    <source>
        <dbReference type="Google" id="ProtNLM"/>
    </source>
</evidence>
<protein>
    <recommendedName>
        <fullName evidence="6">Leucine-rich repeat domain-containing protein</fullName>
    </recommendedName>
</protein>